<dbReference type="GeneID" id="83881055"/>
<dbReference type="GO" id="GO:0051287">
    <property type="term" value="F:NAD binding"/>
    <property type="evidence" value="ECO:0007669"/>
    <property type="project" value="InterPro"/>
</dbReference>
<feature type="domain" description="D-isomer specific 2-hydroxyacid dehydrogenase NAD-binding" evidence="6">
    <location>
        <begin position="121"/>
        <end position="302"/>
    </location>
</feature>
<comment type="similarity">
    <text evidence="1 4">Belongs to the D-isomer specific 2-hydroxyacid dehydrogenase family.</text>
</comment>
<dbReference type="Gene3D" id="3.40.50.720">
    <property type="entry name" value="NAD(P)-binding Rossmann-like Domain"/>
    <property type="match status" value="2"/>
</dbReference>
<dbReference type="InterPro" id="IPR050857">
    <property type="entry name" value="D-2-hydroxyacid_DH"/>
</dbReference>
<dbReference type="RefSeq" id="WP_058311241.1">
    <property type="nucleotide sequence ID" value="NZ_CYTW01000002.1"/>
</dbReference>
<dbReference type="GO" id="GO:0004617">
    <property type="term" value="F:phosphoglycerate dehydrogenase activity"/>
    <property type="evidence" value="ECO:0007669"/>
    <property type="project" value="UniProtKB-EC"/>
</dbReference>
<feature type="domain" description="D-isomer specific 2-hydroxyacid dehydrogenase catalytic" evidence="5">
    <location>
        <begin position="28"/>
        <end position="334"/>
    </location>
</feature>
<evidence type="ECO:0000313" key="7">
    <source>
        <dbReference type="EMBL" id="CUJ97966.1"/>
    </source>
</evidence>
<dbReference type="PANTHER" id="PTHR42789:SF1">
    <property type="entry name" value="D-ISOMER SPECIFIC 2-HYDROXYACID DEHYDROGENASE FAMILY PROTEIN (AFU_ORTHOLOGUE AFUA_6G10090)"/>
    <property type="match status" value="1"/>
</dbReference>
<evidence type="ECO:0000256" key="3">
    <source>
        <dbReference type="ARBA" id="ARBA00023027"/>
    </source>
</evidence>
<reference evidence="8" key="1">
    <citation type="submission" date="2015-09" db="EMBL/GenBank/DDBJ databases">
        <authorList>
            <person name="Rodrigo-Torres Lidia"/>
            <person name="Arahal R.David."/>
        </authorList>
    </citation>
    <scope>NUCLEOTIDE SEQUENCE [LARGE SCALE GENOMIC DNA]</scope>
    <source>
        <strain evidence="8">CECT 7735</strain>
    </source>
</reference>
<keyword evidence="8" id="KW-1185">Reference proteome</keyword>
<dbReference type="SUPFAM" id="SSF51735">
    <property type="entry name" value="NAD(P)-binding Rossmann-fold domains"/>
    <property type="match status" value="1"/>
</dbReference>
<dbReference type="EC" id="1.1.1.95" evidence="7"/>
<protein>
    <submittedName>
        <fullName evidence="7">D-3-phosphoglycerate dehydrogenase</fullName>
        <ecNumber evidence="7">1.1.1.95</ecNumber>
    </submittedName>
</protein>
<dbReference type="AlphaFoldDB" id="A0A0P1I8N1"/>
<evidence type="ECO:0000256" key="4">
    <source>
        <dbReference type="RuleBase" id="RU003719"/>
    </source>
</evidence>
<dbReference type="Pfam" id="PF02826">
    <property type="entry name" value="2-Hacid_dh_C"/>
    <property type="match status" value="1"/>
</dbReference>
<keyword evidence="3" id="KW-0520">NAD</keyword>
<sequence length="344" mass="37349">MSDTGATPFRSDRPKVVITDYDYGDVDVERAILEKVGAQVIALQAKTEADLFEAAKDCAAMVNQYARIGSETISRMQNCEVIARYGVGVDIVDVKAATDRNILVTNVQNYCTEEVADHAISLWLTLARKLPDYDRATHKGIWQWQSGKPINRLRGRTMGVVSFGKIGQAIAARARAFGVNVIAFDPFLPEAVAQEHGAELVSKADLLARSDYILMQAPMTPETRYFLSDAEFAAMKPGAILVNTGRGPTVDNKALYRALTDGHLCSAGLDDPEEEPAKRASWDPADNPIFTLPNVLVTPHAAYYSEESIMAARTIAATQVAKVLTGQKPDYTVNAQALAATAAQ</sequence>
<dbReference type="STRING" id="1715693.PH7735_02021"/>
<accession>A0A0P1I8N1</accession>
<dbReference type="CDD" id="cd05299">
    <property type="entry name" value="CtBP_dh"/>
    <property type="match status" value="1"/>
</dbReference>
<evidence type="ECO:0000259" key="5">
    <source>
        <dbReference type="Pfam" id="PF00389"/>
    </source>
</evidence>
<dbReference type="InterPro" id="IPR006139">
    <property type="entry name" value="D-isomer_2_OHA_DH_cat_dom"/>
</dbReference>
<dbReference type="InterPro" id="IPR036291">
    <property type="entry name" value="NAD(P)-bd_dom_sf"/>
</dbReference>
<keyword evidence="2 4" id="KW-0560">Oxidoreductase</keyword>
<evidence type="ECO:0000259" key="6">
    <source>
        <dbReference type="Pfam" id="PF02826"/>
    </source>
</evidence>
<gene>
    <name evidence="7" type="primary">serA_1</name>
    <name evidence="7" type="ORF">PH7735_02021</name>
</gene>
<name>A0A0P1I8N1_9RHOB</name>
<dbReference type="InterPro" id="IPR043322">
    <property type="entry name" value="CtBP"/>
</dbReference>
<dbReference type="PANTHER" id="PTHR42789">
    <property type="entry name" value="D-ISOMER SPECIFIC 2-HYDROXYACID DEHYDROGENASE FAMILY PROTEIN (AFU_ORTHOLOGUE AFUA_6G10090)"/>
    <property type="match status" value="1"/>
</dbReference>
<dbReference type="GO" id="GO:0003714">
    <property type="term" value="F:transcription corepressor activity"/>
    <property type="evidence" value="ECO:0007669"/>
    <property type="project" value="InterPro"/>
</dbReference>
<evidence type="ECO:0000256" key="2">
    <source>
        <dbReference type="ARBA" id="ARBA00023002"/>
    </source>
</evidence>
<dbReference type="Pfam" id="PF00389">
    <property type="entry name" value="2-Hacid_dh"/>
    <property type="match status" value="1"/>
</dbReference>
<dbReference type="EMBL" id="CYTW01000002">
    <property type="protein sequence ID" value="CUJ97966.1"/>
    <property type="molecule type" value="Genomic_DNA"/>
</dbReference>
<evidence type="ECO:0000256" key="1">
    <source>
        <dbReference type="ARBA" id="ARBA00005854"/>
    </source>
</evidence>
<evidence type="ECO:0000313" key="8">
    <source>
        <dbReference type="Proteomes" id="UP000051870"/>
    </source>
</evidence>
<dbReference type="InterPro" id="IPR006140">
    <property type="entry name" value="D-isomer_DH_NAD-bd"/>
</dbReference>
<proteinExistence type="inferred from homology"/>
<organism evidence="7 8">
    <name type="scientific">Shimia thalassica</name>
    <dbReference type="NCBI Taxonomy" id="1715693"/>
    <lineage>
        <taxon>Bacteria</taxon>
        <taxon>Pseudomonadati</taxon>
        <taxon>Pseudomonadota</taxon>
        <taxon>Alphaproteobacteria</taxon>
        <taxon>Rhodobacterales</taxon>
        <taxon>Roseobacteraceae</taxon>
    </lineage>
</organism>
<dbReference type="SUPFAM" id="SSF52283">
    <property type="entry name" value="Formate/glycerate dehydrogenase catalytic domain-like"/>
    <property type="match status" value="1"/>
</dbReference>
<dbReference type="Proteomes" id="UP000051870">
    <property type="component" value="Unassembled WGS sequence"/>
</dbReference>